<name>A0ABX0DZU2_9ACTN</name>
<reference evidence="10 11" key="1">
    <citation type="submission" date="2020-02" db="EMBL/GenBank/DDBJ databases">
        <title>Whole-genome analyses of novel actinobacteria.</title>
        <authorList>
            <person name="Sahin N."/>
            <person name="Tokatli A."/>
        </authorList>
    </citation>
    <scope>NUCLEOTIDE SEQUENCE [LARGE SCALE GENOMIC DNA]</scope>
    <source>
        <strain evidence="10 11">YC419</strain>
    </source>
</reference>
<evidence type="ECO:0000256" key="8">
    <source>
        <dbReference type="SAM" id="Phobius"/>
    </source>
</evidence>
<evidence type="ECO:0000256" key="2">
    <source>
        <dbReference type="ARBA" id="ARBA00022448"/>
    </source>
</evidence>
<organism evidence="10 11">
    <name type="scientific">Streptomyces ureilyticus</name>
    <dbReference type="NCBI Taxonomy" id="1775131"/>
    <lineage>
        <taxon>Bacteria</taxon>
        <taxon>Bacillati</taxon>
        <taxon>Actinomycetota</taxon>
        <taxon>Actinomycetes</taxon>
        <taxon>Kitasatosporales</taxon>
        <taxon>Streptomycetaceae</taxon>
        <taxon>Streptomyces</taxon>
    </lineage>
</organism>
<feature type="transmembrane region" description="Helical" evidence="8">
    <location>
        <begin position="293"/>
        <end position="313"/>
    </location>
</feature>
<dbReference type="InterPro" id="IPR036259">
    <property type="entry name" value="MFS_trans_sf"/>
</dbReference>
<evidence type="ECO:0000313" key="10">
    <source>
        <dbReference type="EMBL" id="NGO45803.1"/>
    </source>
</evidence>
<feature type="region of interest" description="Disordered" evidence="7">
    <location>
        <begin position="1"/>
        <end position="25"/>
    </location>
</feature>
<feature type="compositionally biased region" description="Low complexity" evidence="7">
    <location>
        <begin position="8"/>
        <end position="17"/>
    </location>
</feature>
<feature type="transmembrane region" description="Helical" evidence="8">
    <location>
        <begin position="106"/>
        <end position="124"/>
    </location>
</feature>
<keyword evidence="6 8" id="KW-0472">Membrane</keyword>
<dbReference type="RefSeq" id="WP_165342345.1">
    <property type="nucleotide sequence ID" value="NZ_JAAKZX010000103.1"/>
</dbReference>
<feature type="transmembrane region" description="Helical" evidence="8">
    <location>
        <begin position="178"/>
        <end position="197"/>
    </location>
</feature>
<dbReference type="Pfam" id="PF07690">
    <property type="entry name" value="MFS_1"/>
    <property type="match status" value="1"/>
</dbReference>
<dbReference type="PANTHER" id="PTHR43045">
    <property type="entry name" value="SHIKIMATE TRANSPORTER"/>
    <property type="match status" value="1"/>
</dbReference>
<dbReference type="PROSITE" id="PS00216">
    <property type="entry name" value="SUGAR_TRANSPORT_1"/>
    <property type="match status" value="1"/>
</dbReference>
<keyword evidence="11" id="KW-1185">Reference proteome</keyword>
<feature type="transmembrane region" description="Helical" evidence="8">
    <location>
        <begin position="70"/>
        <end position="94"/>
    </location>
</feature>
<dbReference type="InterPro" id="IPR020846">
    <property type="entry name" value="MFS_dom"/>
</dbReference>
<keyword evidence="3" id="KW-1003">Cell membrane</keyword>
<feature type="transmembrane region" description="Helical" evidence="8">
    <location>
        <begin position="350"/>
        <end position="375"/>
    </location>
</feature>
<dbReference type="CDD" id="cd17369">
    <property type="entry name" value="MFS_ShiA_like"/>
    <property type="match status" value="1"/>
</dbReference>
<feature type="domain" description="Major facilitator superfamily (MFS) profile" evidence="9">
    <location>
        <begin position="33"/>
        <end position="442"/>
    </location>
</feature>
<evidence type="ECO:0000256" key="5">
    <source>
        <dbReference type="ARBA" id="ARBA00022989"/>
    </source>
</evidence>
<accession>A0ABX0DZU2</accession>
<proteinExistence type="predicted"/>
<feature type="transmembrane region" description="Helical" evidence="8">
    <location>
        <begin position="325"/>
        <end position="344"/>
    </location>
</feature>
<dbReference type="InterPro" id="IPR011701">
    <property type="entry name" value="MFS"/>
</dbReference>
<dbReference type="PROSITE" id="PS50850">
    <property type="entry name" value="MFS"/>
    <property type="match status" value="1"/>
</dbReference>
<feature type="transmembrane region" description="Helical" evidence="8">
    <location>
        <begin position="209"/>
        <end position="228"/>
    </location>
</feature>
<comment type="caution">
    <text evidence="10">The sequence shown here is derived from an EMBL/GenBank/DDBJ whole genome shotgun (WGS) entry which is preliminary data.</text>
</comment>
<protein>
    <submittedName>
        <fullName evidence="10">MHS family MFS transporter</fullName>
    </submittedName>
</protein>
<comment type="subcellular location">
    <subcellularLocation>
        <location evidence="1">Cell membrane</location>
        <topology evidence="1">Multi-pass membrane protein</topology>
    </subcellularLocation>
</comment>
<dbReference type="Proteomes" id="UP001518140">
    <property type="component" value="Unassembled WGS sequence"/>
</dbReference>
<evidence type="ECO:0000256" key="7">
    <source>
        <dbReference type="SAM" id="MobiDB-lite"/>
    </source>
</evidence>
<dbReference type="EMBL" id="JAAKZX010000103">
    <property type="protein sequence ID" value="NGO45803.1"/>
    <property type="molecule type" value="Genomic_DNA"/>
</dbReference>
<dbReference type="SUPFAM" id="SSF103473">
    <property type="entry name" value="MFS general substrate transporter"/>
    <property type="match status" value="1"/>
</dbReference>
<feature type="transmembrane region" description="Helical" evidence="8">
    <location>
        <begin position="417"/>
        <end position="437"/>
    </location>
</feature>
<feature type="region of interest" description="Disordered" evidence="7">
    <location>
        <begin position="442"/>
        <end position="465"/>
    </location>
</feature>
<feature type="transmembrane region" description="Helical" evidence="8">
    <location>
        <begin position="387"/>
        <end position="411"/>
    </location>
</feature>
<gene>
    <name evidence="10" type="ORF">G6048_27915</name>
</gene>
<keyword evidence="4 8" id="KW-0812">Transmembrane</keyword>
<dbReference type="PANTHER" id="PTHR43045:SF1">
    <property type="entry name" value="SHIKIMATE TRANSPORTER"/>
    <property type="match status" value="1"/>
</dbReference>
<keyword evidence="5 8" id="KW-1133">Transmembrane helix</keyword>
<sequence>MADDHVPADAAPAGDAELAGDRDAPPAQPMRQVIAASLSGAALEWYDFNLYGLSAALVFNKLFFPDVSPVLGTLASLATFGVGFVLRPVGALLFGHLGDRVGRKKSLVATMLIIGTCTFLIGLLPDYRAIGIWAPVLLVTLRMAQGLGLGGEWAGASLLAVEHAPRHRRGFWGSIPQAGGPVGYLMAIGLVSLFALLPEDEFLSWGWRVPFLLSIVLMVAGLLVRRTIQETPDFERVKSAGAREKAPLATTLRKYPRTTALAFGARLGEACSSQVYQPFIIAYATTTRGYPQYVALVGVVLYNVLGLLLMPVAGAVSDRIGRKPLYLTGAAFVAASGFPYLALVDEGSTAAAWSAMALAGLGGAVCMSSIQGAYFAELFGARVRYSALGIATQGSAMVAGFVPAIATALVAGAGGSWPVGVLLAVVGAISFVSAWLLSETRGGAEGDPASDPGSLMKGRKGRATS</sequence>
<evidence type="ECO:0000256" key="6">
    <source>
        <dbReference type="ARBA" id="ARBA00023136"/>
    </source>
</evidence>
<evidence type="ECO:0000256" key="3">
    <source>
        <dbReference type="ARBA" id="ARBA00022475"/>
    </source>
</evidence>
<evidence type="ECO:0000259" key="9">
    <source>
        <dbReference type="PROSITE" id="PS50850"/>
    </source>
</evidence>
<evidence type="ECO:0000313" key="11">
    <source>
        <dbReference type="Proteomes" id="UP001518140"/>
    </source>
</evidence>
<evidence type="ECO:0000256" key="1">
    <source>
        <dbReference type="ARBA" id="ARBA00004651"/>
    </source>
</evidence>
<keyword evidence="2" id="KW-0813">Transport</keyword>
<evidence type="ECO:0000256" key="4">
    <source>
        <dbReference type="ARBA" id="ARBA00022692"/>
    </source>
</evidence>
<dbReference type="Gene3D" id="1.20.1250.20">
    <property type="entry name" value="MFS general substrate transporter like domains"/>
    <property type="match status" value="2"/>
</dbReference>
<dbReference type="InterPro" id="IPR005829">
    <property type="entry name" value="Sugar_transporter_CS"/>
</dbReference>